<dbReference type="GO" id="GO:0005737">
    <property type="term" value="C:cytoplasm"/>
    <property type="evidence" value="ECO:0007669"/>
    <property type="project" value="UniProtKB-SubCell"/>
</dbReference>
<gene>
    <name evidence="12" type="ORF">SAMN02745180_01366</name>
</gene>
<evidence type="ECO:0000256" key="1">
    <source>
        <dbReference type="ARBA" id="ARBA00004496"/>
    </source>
</evidence>
<dbReference type="Gene3D" id="3.30.470.20">
    <property type="entry name" value="ATP-grasp fold, B domain"/>
    <property type="match status" value="1"/>
</dbReference>
<dbReference type="AlphaFoldDB" id="A0A1M5WRF3"/>
<keyword evidence="8" id="KW-0573">Peptidoglycan synthesis</keyword>
<keyword evidence="4 12" id="KW-0436">Ligase</keyword>
<keyword evidence="3" id="KW-0963">Cytoplasm</keyword>
<dbReference type="GO" id="GO:0005524">
    <property type="term" value="F:ATP binding"/>
    <property type="evidence" value="ECO:0007669"/>
    <property type="project" value="UniProtKB-UniRule"/>
</dbReference>
<dbReference type="InterPro" id="IPR011095">
    <property type="entry name" value="Dala_Dala_lig_C"/>
</dbReference>
<evidence type="ECO:0000256" key="3">
    <source>
        <dbReference type="ARBA" id="ARBA00022490"/>
    </source>
</evidence>
<comment type="subcellular location">
    <subcellularLocation>
        <location evidence="1">Cytoplasm</location>
    </subcellularLocation>
</comment>
<dbReference type="Gene3D" id="3.30.1490.20">
    <property type="entry name" value="ATP-grasp fold, A domain"/>
    <property type="match status" value="1"/>
</dbReference>
<dbReference type="OrthoDB" id="9813261at2"/>
<dbReference type="PROSITE" id="PS00844">
    <property type="entry name" value="DALA_DALA_LIGASE_2"/>
    <property type="match status" value="1"/>
</dbReference>
<dbReference type="InterPro" id="IPR013815">
    <property type="entry name" value="ATP_grasp_subdomain_1"/>
</dbReference>
<evidence type="ECO:0000313" key="12">
    <source>
        <dbReference type="EMBL" id="SHH90090.1"/>
    </source>
</evidence>
<dbReference type="PROSITE" id="PS50975">
    <property type="entry name" value="ATP_GRASP"/>
    <property type="match status" value="1"/>
</dbReference>
<dbReference type="STRING" id="1123281.SAMN02745180_01366"/>
<evidence type="ECO:0000259" key="11">
    <source>
        <dbReference type="PROSITE" id="PS50975"/>
    </source>
</evidence>
<evidence type="ECO:0000256" key="4">
    <source>
        <dbReference type="ARBA" id="ARBA00022598"/>
    </source>
</evidence>
<name>A0A1M5WRF3_9FIRM</name>
<keyword evidence="13" id="KW-1185">Reference proteome</keyword>
<keyword evidence="6 10" id="KW-0067">ATP-binding</keyword>
<dbReference type="GO" id="GO:0009252">
    <property type="term" value="P:peptidoglycan biosynthetic process"/>
    <property type="evidence" value="ECO:0007669"/>
    <property type="project" value="UniProtKB-KW"/>
</dbReference>
<dbReference type="GO" id="GO:0046872">
    <property type="term" value="F:metal ion binding"/>
    <property type="evidence" value="ECO:0007669"/>
    <property type="project" value="InterPro"/>
</dbReference>
<dbReference type="PANTHER" id="PTHR23132">
    <property type="entry name" value="D-ALANINE--D-ALANINE LIGASE"/>
    <property type="match status" value="1"/>
</dbReference>
<evidence type="ECO:0000313" key="13">
    <source>
        <dbReference type="Proteomes" id="UP000184389"/>
    </source>
</evidence>
<evidence type="ECO:0000256" key="10">
    <source>
        <dbReference type="PROSITE-ProRule" id="PRU00409"/>
    </source>
</evidence>
<dbReference type="GO" id="GO:0008360">
    <property type="term" value="P:regulation of cell shape"/>
    <property type="evidence" value="ECO:0007669"/>
    <property type="project" value="UniProtKB-KW"/>
</dbReference>
<evidence type="ECO:0000256" key="5">
    <source>
        <dbReference type="ARBA" id="ARBA00022741"/>
    </source>
</evidence>
<accession>A0A1M5WRF3</accession>
<dbReference type="Gene3D" id="3.40.50.20">
    <property type="match status" value="1"/>
</dbReference>
<comment type="similarity">
    <text evidence="2">Belongs to the D-alanine--D-alanine ligase family.</text>
</comment>
<keyword evidence="7" id="KW-0133">Cell shape</keyword>
<dbReference type="EMBL" id="FQXR01000005">
    <property type="protein sequence ID" value="SHH90090.1"/>
    <property type="molecule type" value="Genomic_DNA"/>
</dbReference>
<dbReference type="InterPro" id="IPR011761">
    <property type="entry name" value="ATP-grasp"/>
</dbReference>
<protein>
    <submittedName>
        <fullName evidence="12">D-alanine-D-alanine ligase</fullName>
    </submittedName>
</protein>
<dbReference type="RefSeq" id="WP_072744041.1">
    <property type="nucleotide sequence ID" value="NZ_FQXR01000005.1"/>
</dbReference>
<dbReference type="GO" id="GO:0071555">
    <property type="term" value="P:cell wall organization"/>
    <property type="evidence" value="ECO:0007669"/>
    <property type="project" value="UniProtKB-KW"/>
</dbReference>
<keyword evidence="5 10" id="KW-0547">Nucleotide-binding</keyword>
<organism evidence="12 13">
    <name type="scientific">Sporanaerobacter acetigenes DSM 13106</name>
    <dbReference type="NCBI Taxonomy" id="1123281"/>
    <lineage>
        <taxon>Bacteria</taxon>
        <taxon>Bacillati</taxon>
        <taxon>Bacillota</taxon>
        <taxon>Tissierellia</taxon>
        <taxon>Tissierellales</taxon>
        <taxon>Sporanaerobacteraceae</taxon>
        <taxon>Sporanaerobacter</taxon>
    </lineage>
</organism>
<evidence type="ECO:0000256" key="2">
    <source>
        <dbReference type="ARBA" id="ARBA00010871"/>
    </source>
</evidence>
<evidence type="ECO:0000256" key="8">
    <source>
        <dbReference type="ARBA" id="ARBA00022984"/>
    </source>
</evidence>
<dbReference type="SUPFAM" id="SSF52440">
    <property type="entry name" value="PreATP-grasp domain"/>
    <property type="match status" value="1"/>
</dbReference>
<dbReference type="SUPFAM" id="SSF56059">
    <property type="entry name" value="Glutathione synthetase ATP-binding domain-like"/>
    <property type="match status" value="1"/>
</dbReference>
<dbReference type="InterPro" id="IPR000291">
    <property type="entry name" value="D-Ala_lig_Van_CS"/>
</dbReference>
<proteinExistence type="inferred from homology"/>
<keyword evidence="9" id="KW-0961">Cell wall biogenesis/degradation</keyword>
<dbReference type="PANTHER" id="PTHR23132:SF23">
    <property type="entry name" value="D-ALANINE--D-ALANINE LIGASE B"/>
    <property type="match status" value="1"/>
</dbReference>
<feature type="domain" description="ATP-grasp" evidence="11">
    <location>
        <begin position="110"/>
        <end position="318"/>
    </location>
</feature>
<evidence type="ECO:0000256" key="6">
    <source>
        <dbReference type="ARBA" id="ARBA00022840"/>
    </source>
</evidence>
<dbReference type="GO" id="GO:0008716">
    <property type="term" value="F:D-alanine-D-alanine ligase activity"/>
    <property type="evidence" value="ECO:0007669"/>
    <property type="project" value="InterPro"/>
</dbReference>
<evidence type="ECO:0000256" key="9">
    <source>
        <dbReference type="ARBA" id="ARBA00023316"/>
    </source>
</evidence>
<dbReference type="Proteomes" id="UP000184389">
    <property type="component" value="Unassembled WGS sequence"/>
</dbReference>
<reference evidence="12 13" key="1">
    <citation type="submission" date="2016-11" db="EMBL/GenBank/DDBJ databases">
        <authorList>
            <person name="Jaros S."/>
            <person name="Januszkiewicz K."/>
            <person name="Wedrychowicz H."/>
        </authorList>
    </citation>
    <scope>NUCLEOTIDE SEQUENCE [LARGE SCALE GENOMIC DNA]</scope>
    <source>
        <strain evidence="12 13">DSM 13106</strain>
    </source>
</reference>
<sequence>MKVAIVTDKPRAKYLPTEEGLLEDKQKKKTVAELKQVLSKKYDCIDLVLDDNIVGKLRREKVDLVFNLCNGIQGESRISQLPAILEYAGIPYTSSSPLGHGLAYNKIYSCKIFKQSDISTPDFTYVYNIKELKNMNLKFPVLVKPKDEGSSRGIDEGSLVFDVSSLKSKVQKELRVYNPPIMLTEYIEGREFTVGVVGNGEDTSVLPILEIDFSKIPAHLSKFYSFEVKSHYADKTIYHVPARLDQNTKELIEKTAIKAYNSLGMRDYARVDFRLKDGVPYVLEVNSLPGLKRGHSDICKMAEACEIGYDGLILKIVESAMKRYLSHYELEDESV</sequence>
<dbReference type="InterPro" id="IPR016185">
    <property type="entry name" value="PreATP-grasp_dom_sf"/>
</dbReference>
<dbReference type="Pfam" id="PF07478">
    <property type="entry name" value="Dala_Dala_lig_C"/>
    <property type="match status" value="1"/>
</dbReference>
<evidence type="ECO:0000256" key="7">
    <source>
        <dbReference type="ARBA" id="ARBA00022960"/>
    </source>
</evidence>